<protein>
    <submittedName>
        <fullName evidence="1">Uncharacterized protein</fullName>
    </submittedName>
</protein>
<organism evidence="1 2">
    <name type="scientific">Mycobacterium timonense</name>
    <dbReference type="NCBI Taxonomy" id="701043"/>
    <lineage>
        <taxon>Bacteria</taxon>
        <taxon>Bacillati</taxon>
        <taxon>Actinomycetota</taxon>
        <taxon>Actinomycetes</taxon>
        <taxon>Mycobacteriales</taxon>
        <taxon>Mycobacteriaceae</taxon>
        <taxon>Mycobacterium</taxon>
        <taxon>Mycobacterium avium complex (MAC)</taxon>
    </lineage>
</organism>
<comment type="caution">
    <text evidence="1">The sequence shown here is derived from an EMBL/GenBank/DDBJ whole genome shotgun (WGS) entry which is preliminary data.</text>
</comment>
<evidence type="ECO:0000313" key="2">
    <source>
        <dbReference type="Proteomes" id="UP000192847"/>
    </source>
</evidence>
<accession>A0ABX3TSI3</accession>
<dbReference type="Proteomes" id="UP000192847">
    <property type="component" value="Unassembled WGS sequence"/>
</dbReference>
<dbReference type="RefSeq" id="WP_023864693.1">
    <property type="nucleotide sequence ID" value="NZ_MVIL01000003.1"/>
</dbReference>
<keyword evidence="2" id="KW-1185">Reference proteome</keyword>
<dbReference type="EMBL" id="MVIL01000003">
    <property type="protein sequence ID" value="ORB81751.1"/>
    <property type="molecule type" value="Genomic_DNA"/>
</dbReference>
<evidence type="ECO:0000313" key="1">
    <source>
        <dbReference type="EMBL" id="ORB81751.1"/>
    </source>
</evidence>
<reference evidence="1 2" key="1">
    <citation type="submission" date="2017-02" db="EMBL/GenBank/DDBJ databases">
        <title>The new phylogeny of genus Mycobacterium.</title>
        <authorList>
            <person name="Tortoli E."/>
            <person name="Trovato A."/>
            <person name="Cirillo D.M."/>
        </authorList>
    </citation>
    <scope>NUCLEOTIDE SEQUENCE [LARGE SCALE GENOMIC DNA]</scope>
    <source>
        <strain evidence="1 2">CCUG 56329</strain>
    </source>
</reference>
<sequence>MTTAINATEADVRAVAEVLQLASVLDTRAPAPNKARVAAWAEGVHRHQLTRDDLLDGLQAFYDSPSTHAINIGDLIFHARIVKRARLEREPDEDRDTRRELADAKAEPDFTAALAAAAITGPTKHRTERLTAAERALQCCHGKHESIAAMREYFAAKAEARNTQAAER</sequence>
<proteinExistence type="predicted"/>
<name>A0ABX3TSI3_9MYCO</name>
<gene>
    <name evidence="1" type="ORF">BST46_01770</name>
</gene>